<dbReference type="RefSeq" id="WP_259313190.1">
    <property type="nucleotide sequence ID" value="NZ_CP087164.1"/>
</dbReference>
<dbReference type="InterPro" id="IPR023586">
    <property type="entry name" value="Ile-tRNA-ligase_type2"/>
</dbReference>
<keyword evidence="7 15" id="KW-0479">Metal-binding</keyword>
<dbReference type="GO" id="GO:0005737">
    <property type="term" value="C:cytoplasm"/>
    <property type="evidence" value="ECO:0007669"/>
    <property type="project" value="UniProtKB-SubCell"/>
</dbReference>
<comment type="subunit">
    <text evidence="4 15">Monomer.</text>
</comment>
<dbReference type="InterPro" id="IPR033709">
    <property type="entry name" value="Anticodon_Ile_ABEc"/>
</dbReference>
<dbReference type="EMBL" id="CP087164">
    <property type="protein sequence ID" value="UGS39186.1"/>
    <property type="molecule type" value="Genomic_DNA"/>
</dbReference>
<evidence type="ECO:0000256" key="9">
    <source>
        <dbReference type="ARBA" id="ARBA00022833"/>
    </source>
</evidence>
<evidence type="ECO:0000256" key="8">
    <source>
        <dbReference type="ARBA" id="ARBA00022741"/>
    </source>
</evidence>
<keyword evidence="11 15" id="KW-0648">Protein biosynthesis</keyword>
<dbReference type="EC" id="6.1.1.5" evidence="15"/>
<keyword evidence="6 15" id="KW-0436">Ligase</keyword>
<protein>
    <recommendedName>
        <fullName evidence="15">Isoleucine--tRNA ligase</fullName>
        <ecNumber evidence="15">6.1.1.5</ecNumber>
    </recommendedName>
    <alternativeName>
        <fullName evidence="15">Isoleucyl-tRNA synthetase</fullName>
        <shortName evidence="15">IleRS</shortName>
    </alternativeName>
</protein>
<dbReference type="InterPro" id="IPR002300">
    <property type="entry name" value="aa-tRNA-synth_Ia"/>
</dbReference>
<comment type="catalytic activity">
    <reaction evidence="14 15">
        <text>tRNA(Ile) + L-isoleucine + ATP = L-isoleucyl-tRNA(Ile) + AMP + diphosphate</text>
        <dbReference type="Rhea" id="RHEA:11060"/>
        <dbReference type="Rhea" id="RHEA-COMP:9666"/>
        <dbReference type="Rhea" id="RHEA-COMP:9695"/>
        <dbReference type="ChEBI" id="CHEBI:30616"/>
        <dbReference type="ChEBI" id="CHEBI:33019"/>
        <dbReference type="ChEBI" id="CHEBI:58045"/>
        <dbReference type="ChEBI" id="CHEBI:78442"/>
        <dbReference type="ChEBI" id="CHEBI:78528"/>
        <dbReference type="ChEBI" id="CHEBI:456215"/>
        <dbReference type="EC" id="6.1.1.5"/>
    </reaction>
</comment>
<feature type="short sequence motif" description="'KMSKS' region" evidence="15">
    <location>
        <begin position="594"/>
        <end position="598"/>
    </location>
</feature>
<sequence length="1025" mass="116306">MPVDPNVSFPMLEERVLARWRERDVFRESVRRRDGSPSYVFYEGPPTANGRPGAHHVLARVFKDIYPRYKTMQGYRVERKGGWDTHGLPVEIAVEQQLGITTKQEIEAYGIAEFNQKCRESVFEFLEDWNRLTERIGFWVDLEHAYRTLDATYIESVWWALRQIFDKDLLYEGHKVVPYCPRCGTALSSHEVALGYKDVEDPSVYVRFPVTEDGGPAQRGDDLLVWTTTPWTLVSNAAVAAHPELTYVRARYPQGVAILAEQLVERVLGEDAQILERFPGAALDGVRYEAPFGYIKAAEYGERGHSVLLADFVTATDGTGLVHTAIAFGEDDFALGQRYGLNVVNPVQLDGRYDERIGRYAGRFVKDADADLVEDLRARGRLVRAELYEHSYPHCWRCGTPLLYYAKPSWYIATSRIRDRLLASNETINWHPEHIKHGRFGNWLENNVDWALSRERYWGTPLPIWRCDEGHLHCVGSFDELEELSGVRLEDPHRPYVDEVGFPCPQCNRRMQRVPEVIDVWFDSGAMPFAQWHAPFENEAVFEERFPADYICEALDQTRGWFYSLVAVSTLLFDRSSFRNVVCLGLITDEHGQKMSKSRGNVVVPWDVLDEFGADAFRWYFFTSKQPWDGYRFSLEAIGEQVRGFLRQLWNTYAFYDRYRPERPSEPTELDHWILSRLSATVTEVTERLDGYDATIGGRAIAAFVDDLSNWYVRRSRRRFWDGDQAAFDTLHTCLLTVAKLLAPFTPFVADELYEGLDGSEPSVHLADWPRPAERDVLLEDAMAIARETVRLGLSARAQAKVKIRQPLREAVVVAAGRERAAIERLADVVADELNVKELRFVGTADELGSYQIKANYRSLGPRFGKHMPRAADAIAALDPGHVAVALREGRTIGISVDGHDHELTGDDLQLAMQPLEGYQLEREGSHAVALDLALDQELRMEGLAREVVRAVQETRKRAGLEVEDRIELTLGGDVELLDAARAFEPYVSGETLARSVVYDGAGTGDTGDAATIEGRELRIAVARV</sequence>
<dbReference type="KEGG" id="sbae:DSM104329_05618"/>
<dbReference type="PRINTS" id="PR00984">
    <property type="entry name" value="TRNASYNTHILE"/>
</dbReference>
<feature type="domain" description="Methionyl/Valyl/Leucyl/Isoleucyl-tRNA synthetase anticodon-binding" evidence="17">
    <location>
        <begin position="671"/>
        <end position="810"/>
    </location>
</feature>
<dbReference type="SUPFAM" id="SSF52374">
    <property type="entry name" value="Nucleotidylyl transferase"/>
    <property type="match status" value="1"/>
</dbReference>
<evidence type="ECO:0000256" key="7">
    <source>
        <dbReference type="ARBA" id="ARBA00022723"/>
    </source>
</evidence>
<feature type="short sequence motif" description="'HIGH' region" evidence="15">
    <location>
        <begin position="46"/>
        <end position="56"/>
    </location>
</feature>
<comment type="similarity">
    <text evidence="3 15">Belongs to the class-I aminoacyl-tRNA synthetase family. IleS type 2 subfamily.</text>
</comment>
<dbReference type="Proteomes" id="UP001162834">
    <property type="component" value="Chromosome"/>
</dbReference>
<dbReference type="Gene3D" id="1.10.730.10">
    <property type="entry name" value="Isoleucyl-tRNA Synthetase, Domain 1"/>
    <property type="match status" value="1"/>
</dbReference>
<evidence type="ECO:0000256" key="1">
    <source>
        <dbReference type="ARBA" id="ARBA00001947"/>
    </source>
</evidence>
<dbReference type="GO" id="GO:0004822">
    <property type="term" value="F:isoleucine-tRNA ligase activity"/>
    <property type="evidence" value="ECO:0007669"/>
    <property type="project" value="UniProtKB-UniRule"/>
</dbReference>
<dbReference type="Pfam" id="PF00133">
    <property type="entry name" value="tRNA-synt_1"/>
    <property type="match status" value="1"/>
</dbReference>
<comment type="function">
    <text evidence="13 15">Catalyzes the attachment of isoleucine to tRNA(Ile). As IleRS can inadvertently accommodate and process structurally similar amino acids such as valine, to avoid such errors it has two additional distinct tRNA(Ile)-dependent editing activities. One activity is designated as 'pretransfer' editing and involves the hydrolysis of activated Val-AMP. The other activity is designated 'posttransfer' editing and involves deacylation of mischarged Val-tRNA(Ile).</text>
</comment>
<keyword evidence="8 15" id="KW-0547">Nucleotide-binding</keyword>
<evidence type="ECO:0000256" key="14">
    <source>
        <dbReference type="ARBA" id="ARBA00048359"/>
    </source>
</evidence>
<evidence type="ECO:0000313" key="18">
    <source>
        <dbReference type="EMBL" id="UGS39186.1"/>
    </source>
</evidence>
<dbReference type="SUPFAM" id="SSF47323">
    <property type="entry name" value="Anticodon-binding domain of a subclass of class I aminoacyl-tRNA synthetases"/>
    <property type="match status" value="1"/>
</dbReference>
<dbReference type="GO" id="GO:0008270">
    <property type="term" value="F:zinc ion binding"/>
    <property type="evidence" value="ECO:0007669"/>
    <property type="project" value="UniProtKB-UniRule"/>
</dbReference>
<feature type="binding site" evidence="15">
    <location>
        <position position="597"/>
    </location>
    <ligand>
        <name>ATP</name>
        <dbReference type="ChEBI" id="CHEBI:30616"/>
    </ligand>
</feature>
<accession>A0A9E6Y7P3</accession>
<reference evidence="18" key="1">
    <citation type="journal article" date="2022" name="Int. J. Syst. Evol. Microbiol.">
        <title>Pseudomonas aegrilactucae sp. nov. and Pseudomonas morbosilactucae sp. nov., pathogens causing bacterial rot of lettuce in Japan.</title>
        <authorList>
            <person name="Sawada H."/>
            <person name="Fujikawa T."/>
            <person name="Satou M."/>
        </authorList>
    </citation>
    <scope>NUCLEOTIDE SEQUENCE</scope>
    <source>
        <strain evidence="18">0166_1</strain>
    </source>
</reference>
<evidence type="ECO:0000256" key="13">
    <source>
        <dbReference type="ARBA" id="ARBA00025217"/>
    </source>
</evidence>
<comment type="subcellular location">
    <subcellularLocation>
        <location evidence="2 15">Cytoplasm</location>
    </subcellularLocation>
</comment>
<dbReference type="FunFam" id="3.40.50.620:FF:000075">
    <property type="entry name" value="Isoleucine--tRNA ligase"/>
    <property type="match status" value="1"/>
</dbReference>
<name>A0A9E6Y7P3_9ACTN</name>
<feature type="domain" description="Aminoacyl-tRNA synthetase class Ia" evidence="16">
    <location>
        <begin position="16"/>
        <end position="625"/>
    </location>
</feature>
<comment type="domain">
    <text evidence="15">IleRS has two distinct active sites: one for aminoacylation and one for editing. The misactivated valine is translocated from the active site to the editing site, which sterically excludes the correctly activated isoleucine. The single editing site contains two valyl binding pockets, one specific for each substrate (Val-AMP or Val-tRNA(Ile)).</text>
</comment>
<dbReference type="NCBIfam" id="TIGR00392">
    <property type="entry name" value="ileS"/>
    <property type="match status" value="1"/>
</dbReference>
<dbReference type="AlphaFoldDB" id="A0A9E6Y7P3"/>
<dbReference type="GO" id="GO:0002161">
    <property type="term" value="F:aminoacyl-tRNA deacylase activity"/>
    <property type="evidence" value="ECO:0007669"/>
    <property type="project" value="InterPro"/>
</dbReference>
<dbReference type="Pfam" id="PF08264">
    <property type="entry name" value="Anticodon_1"/>
    <property type="match status" value="1"/>
</dbReference>
<dbReference type="SUPFAM" id="SSF50677">
    <property type="entry name" value="ValRS/IleRS/LeuRS editing domain"/>
    <property type="match status" value="1"/>
</dbReference>
<evidence type="ECO:0000259" key="16">
    <source>
        <dbReference type="Pfam" id="PF00133"/>
    </source>
</evidence>
<dbReference type="Gene3D" id="3.90.740.10">
    <property type="entry name" value="Valyl/Leucyl/Isoleucyl-tRNA synthetase, editing domain"/>
    <property type="match status" value="1"/>
</dbReference>
<evidence type="ECO:0000256" key="12">
    <source>
        <dbReference type="ARBA" id="ARBA00023146"/>
    </source>
</evidence>
<evidence type="ECO:0000256" key="10">
    <source>
        <dbReference type="ARBA" id="ARBA00022840"/>
    </source>
</evidence>
<dbReference type="PANTHER" id="PTHR42780:SF1">
    <property type="entry name" value="ISOLEUCINE--TRNA LIGASE, CYTOPLASMIC"/>
    <property type="match status" value="1"/>
</dbReference>
<dbReference type="InterPro" id="IPR014729">
    <property type="entry name" value="Rossmann-like_a/b/a_fold"/>
</dbReference>
<dbReference type="CDD" id="cd07961">
    <property type="entry name" value="Anticodon_Ia_Ile_ABEc"/>
    <property type="match status" value="1"/>
</dbReference>
<evidence type="ECO:0000256" key="4">
    <source>
        <dbReference type="ARBA" id="ARBA00011245"/>
    </source>
</evidence>
<dbReference type="InterPro" id="IPR002301">
    <property type="entry name" value="Ile-tRNA-ligase"/>
</dbReference>
<evidence type="ECO:0000256" key="5">
    <source>
        <dbReference type="ARBA" id="ARBA00022490"/>
    </source>
</evidence>
<dbReference type="InterPro" id="IPR013155">
    <property type="entry name" value="M/V/L/I-tRNA-synth_anticd-bd"/>
</dbReference>
<dbReference type="GO" id="GO:0006428">
    <property type="term" value="P:isoleucyl-tRNA aminoacylation"/>
    <property type="evidence" value="ECO:0007669"/>
    <property type="project" value="UniProtKB-UniRule"/>
</dbReference>
<dbReference type="CDD" id="cd00818">
    <property type="entry name" value="IleRS_core"/>
    <property type="match status" value="1"/>
</dbReference>
<proteinExistence type="inferred from homology"/>
<dbReference type="PANTHER" id="PTHR42780">
    <property type="entry name" value="SOLEUCYL-TRNA SYNTHETASE"/>
    <property type="match status" value="1"/>
</dbReference>
<evidence type="ECO:0000256" key="2">
    <source>
        <dbReference type="ARBA" id="ARBA00004496"/>
    </source>
</evidence>
<comment type="cofactor">
    <cofactor evidence="1 15">
        <name>Zn(2+)</name>
        <dbReference type="ChEBI" id="CHEBI:29105"/>
    </cofactor>
</comment>
<dbReference type="FunFam" id="3.40.50.620:FF:000063">
    <property type="entry name" value="Isoleucine--tRNA ligase"/>
    <property type="match status" value="1"/>
</dbReference>
<dbReference type="HAMAP" id="MF_02003">
    <property type="entry name" value="Ile_tRNA_synth_type2"/>
    <property type="match status" value="1"/>
</dbReference>
<keyword evidence="10 15" id="KW-0067">ATP-binding</keyword>
<keyword evidence="12 15" id="KW-0030">Aminoacyl-tRNA synthetase</keyword>
<dbReference type="Gene3D" id="3.40.50.620">
    <property type="entry name" value="HUPs"/>
    <property type="match status" value="2"/>
</dbReference>
<evidence type="ECO:0000256" key="15">
    <source>
        <dbReference type="HAMAP-Rule" id="MF_02003"/>
    </source>
</evidence>
<evidence type="ECO:0000313" key="19">
    <source>
        <dbReference type="Proteomes" id="UP001162834"/>
    </source>
</evidence>
<dbReference type="InterPro" id="IPR009080">
    <property type="entry name" value="tRNAsynth_Ia_anticodon-bd"/>
</dbReference>
<organism evidence="18 19">
    <name type="scientific">Capillimicrobium parvum</name>
    <dbReference type="NCBI Taxonomy" id="2884022"/>
    <lineage>
        <taxon>Bacteria</taxon>
        <taxon>Bacillati</taxon>
        <taxon>Actinomycetota</taxon>
        <taxon>Thermoleophilia</taxon>
        <taxon>Solirubrobacterales</taxon>
        <taxon>Capillimicrobiaceae</taxon>
        <taxon>Capillimicrobium</taxon>
    </lineage>
</organism>
<evidence type="ECO:0000256" key="6">
    <source>
        <dbReference type="ARBA" id="ARBA00022598"/>
    </source>
</evidence>
<gene>
    <name evidence="15 18" type="primary">ileS</name>
    <name evidence="18" type="ORF">DSM104329_05618</name>
</gene>
<dbReference type="InterPro" id="IPR009008">
    <property type="entry name" value="Val/Leu/Ile-tRNA-synth_edit"/>
</dbReference>
<keyword evidence="9 15" id="KW-0862">Zinc</keyword>
<evidence type="ECO:0000256" key="3">
    <source>
        <dbReference type="ARBA" id="ARBA00007078"/>
    </source>
</evidence>
<evidence type="ECO:0000259" key="17">
    <source>
        <dbReference type="Pfam" id="PF08264"/>
    </source>
</evidence>
<dbReference type="Pfam" id="PF19302">
    <property type="entry name" value="DUF5915"/>
    <property type="match status" value="1"/>
</dbReference>
<evidence type="ECO:0000256" key="11">
    <source>
        <dbReference type="ARBA" id="ARBA00022917"/>
    </source>
</evidence>
<dbReference type="GO" id="GO:0000049">
    <property type="term" value="F:tRNA binding"/>
    <property type="evidence" value="ECO:0007669"/>
    <property type="project" value="InterPro"/>
</dbReference>
<dbReference type="GO" id="GO:0005524">
    <property type="term" value="F:ATP binding"/>
    <property type="evidence" value="ECO:0007669"/>
    <property type="project" value="UniProtKB-UniRule"/>
</dbReference>
<keyword evidence="5 15" id="KW-0963">Cytoplasm</keyword>
<keyword evidence="19" id="KW-1185">Reference proteome</keyword>